<dbReference type="PROSITE" id="PS00101">
    <property type="entry name" value="HEXAPEP_TRANSFERASES"/>
    <property type="match status" value="1"/>
</dbReference>
<evidence type="ECO:0000256" key="2">
    <source>
        <dbReference type="ARBA" id="ARBA00022737"/>
    </source>
</evidence>
<dbReference type="SUPFAM" id="SSF51161">
    <property type="entry name" value="Trimeric LpxA-like enzymes"/>
    <property type="match status" value="1"/>
</dbReference>
<dbReference type="PANTHER" id="PTHR42811">
    <property type="entry name" value="SERINE ACETYLTRANSFERASE"/>
    <property type="match status" value="1"/>
</dbReference>
<name>A0A9D2MCW9_9FIRM</name>
<dbReference type="InterPro" id="IPR018357">
    <property type="entry name" value="Hexapep_transf_CS"/>
</dbReference>
<evidence type="ECO:0000313" key="3">
    <source>
        <dbReference type="EMBL" id="HJB57746.1"/>
    </source>
</evidence>
<comment type="caution">
    <text evidence="3">The sequence shown here is derived from an EMBL/GenBank/DDBJ whole genome shotgun (WGS) entry which is preliminary data.</text>
</comment>
<keyword evidence="1" id="KW-0808">Transferase</keyword>
<dbReference type="Gene3D" id="2.160.10.10">
    <property type="entry name" value="Hexapeptide repeat proteins"/>
    <property type="match status" value="1"/>
</dbReference>
<dbReference type="AlphaFoldDB" id="A0A9D2MCW9"/>
<organism evidence="3 4">
    <name type="scientific">Candidatus Flavonifractor intestinipullorum</name>
    <dbReference type="NCBI Taxonomy" id="2838587"/>
    <lineage>
        <taxon>Bacteria</taxon>
        <taxon>Bacillati</taxon>
        <taxon>Bacillota</taxon>
        <taxon>Clostridia</taxon>
        <taxon>Eubacteriales</taxon>
        <taxon>Oscillospiraceae</taxon>
        <taxon>Flavonifractor</taxon>
    </lineage>
</organism>
<dbReference type="GO" id="GO:0016740">
    <property type="term" value="F:transferase activity"/>
    <property type="evidence" value="ECO:0007669"/>
    <property type="project" value="UniProtKB-KW"/>
</dbReference>
<reference evidence="3" key="1">
    <citation type="journal article" date="2021" name="PeerJ">
        <title>Extensive microbial diversity within the chicken gut microbiome revealed by metagenomics and culture.</title>
        <authorList>
            <person name="Gilroy R."/>
            <person name="Ravi A."/>
            <person name="Getino M."/>
            <person name="Pursley I."/>
            <person name="Horton D.L."/>
            <person name="Alikhan N.F."/>
            <person name="Baker D."/>
            <person name="Gharbi K."/>
            <person name="Hall N."/>
            <person name="Watson M."/>
            <person name="Adriaenssens E.M."/>
            <person name="Foster-Nyarko E."/>
            <person name="Jarju S."/>
            <person name="Secka A."/>
            <person name="Antonio M."/>
            <person name="Oren A."/>
            <person name="Chaudhuri R.R."/>
            <person name="La Ragione R."/>
            <person name="Hildebrand F."/>
            <person name="Pallen M.J."/>
        </authorList>
    </citation>
    <scope>NUCLEOTIDE SEQUENCE</scope>
    <source>
        <strain evidence="3">CHK189-11263</strain>
    </source>
</reference>
<sequence length="157" mass="16847">MSIREHIADWSKGDAMAGLWRLYRLRERAGNPLLRDVWTLLFNRSARRHGGYIGPGAAILGEPILPHGLHGIYISRYAVVGARCRIYQNVTIGEVEGKAPVIGEGCLIGAGAVLVGDIRIGADVKIGAGAVVHQDVPDGCTVVAQPPRIWKRGEGHG</sequence>
<gene>
    <name evidence="3" type="ORF">H9714_09370</name>
</gene>
<reference evidence="3" key="2">
    <citation type="submission" date="2021-04" db="EMBL/GenBank/DDBJ databases">
        <authorList>
            <person name="Gilroy R."/>
        </authorList>
    </citation>
    <scope>NUCLEOTIDE SEQUENCE</scope>
    <source>
        <strain evidence="3">CHK189-11263</strain>
    </source>
</reference>
<dbReference type="InterPro" id="IPR001451">
    <property type="entry name" value="Hexapep"/>
</dbReference>
<protein>
    <submittedName>
        <fullName evidence="3">Serine acetyltransferase</fullName>
    </submittedName>
</protein>
<keyword evidence="2" id="KW-0677">Repeat</keyword>
<dbReference type="InterPro" id="IPR011004">
    <property type="entry name" value="Trimer_LpxA-like_sf"/>
</dbReference>
<evidence type="ECO:0000256" key="1">
    <source>
        <dbReference type="ARBA" id="ARBA00022679"/>
    </source>
</evidence>
<accession>A0A9D2MCW9</accession>
<dbReference type="Pfam" id="PF00132">
    <property type="entry name" value="Hexapep"/>
    <property type="match status" value="1"/>
</dbReference>
<dbReference type="Proteomes" id="UP000824208">
    <property type="component" value="Unassembled WGS sequence"/>
</dbReference>
<dbReference type="EMBL" id="DWYC01000087">
    <property type="protein sequence ID" value="HJB57746.1"/>
    <property type="molecule type" value="Genomic_DNA"/>
</dbReference>
<evidence type="ECO:0000313" key="4">
    <source>
        <dbReference type="Proteomes" id="UP000824208"/>
    </source>
</evidence>
<proteinExistence type="predicted"/>